<dbReference type="SMART" id="SM00530">
    <property type="entry name" value="HTH_XRE"/>
    <property type="match status" value="1"/>
</dbReference>
<dbReference type="EMBL" id="JARZFX010000001">
    <property type="protein sequence ID" value="MEC5422358.1"/>
    <property type="molecule type" value="Genomic_DNA"/>
</dbReference>
<proteinExistence type="predicted"/>
<keyword evidence="4" id="KW-1185">Reference proteome</keyword>
<dbReference type="Pfam" id="PF01381">
    <property type="entry name" value="HTH_3"/>
    <property type="match status" value="1"/>
</dbReference>
<dbReference type="RefSeq" id="WP_327605925.1">
    <property type="nucleotide sequence ID" value="NZ_JARZFX010000001.1"/>
</dbReference>
<evidence type="ECO:0000259" key="2">
    <source>
        <dbReference type="PROSITE" id="PS50943"/>
    </source>
</evidence>
<dbReference type="PROSITE" id="PS50943">
    <property type="entry name" value="HTH_CROC1"/>
    <property type="match status" value="1"/>
</dbReference>
<evidence type="ECO:0000256" key="1">
    <source>
        <dbReference type="ARBA" id="ARBA00023125"/>
    </source>
</evidence>
<comment type="caution">
    <text evidence="3">The sequence shown here is derived from an EMBL/GenBank/DDBJ whole genome shotgun (WGS) entry which is preliminary data.</text>
</comment>
<gene>
    <name evidence="3" type="ORF">QGM71_02490</name>
</gene>
<dbReference type="PANTHER" id="PTHR46558">
    <property type="entry name" value="TRACRIPTIONAL REGULATORY PROTEIN-RELATED-RELATED"/>
    <property type="match status" value="1"/>
</dbReference>
<evidence type="ECO:0000313" key="4">
    <source>
        <dbReference type="Proteomes" id="UP001335737"/>
    </source>
</evidence>
<dbReference type="SUPFAM" id="SSF47413">
    <property type="entry name" value="lambda repressor-like DNA-binding domains"/>
    <property type="match status" value="1"/>
</dbReference>
<dbReference type="PANTHER" id="PTHR46558:SF11">
    <property type="entry name" value="HTH-TYPE TRANSCRIPTIONAL REGULATOR XRE"/>
    <property type="match status" value="1"/>
</dbReference>
<accession>A0ABU6KB82</accession>
<dbReference type="Proteomes" id="UP001335737">
    <property type="component" value="Unassembled WGS sequence"/>
</dbReference>
<dbReference type="Gene3D" id="1.10.260.40">
    <property type="entry name" value="lambda repressor-like DNA-binding domains"/>
    <property type="match status" value="1"/>
</dbReference>
<sequence>MLKERLKQLRKEKGLSQYEAAKKLDFSRGKLANYEQGTREPDYDTLEKIADFYDCSLDYLLGRSDLTNNEEDFIHDLQNDFSLEELQKKYSLTVDGKTATEEEIKAAITFIRSLRDMK</sequence>
<dbReference type="InterPro" id="IPR010982">
    <property type="entry name" value="Lambda_DNA-bd_dom_sf"/>
</dbReference>
<keyword evidence="1" id="KW-0238">DNA-binding</keyword>
<evidence type="ECO:0000313" key="3">
    <source>
        <dbReference type="EMBL" id="MEC5422358.1"/>
    </source>
</evidence>
<feature type="domain" description="HTH cro/C1-type" evidence="2">
    <location>
        <begin position="6"/>
        <end position="60"/>
    </location>
</feature>
<reference evidence="3 4" key="1">
    <citation type="journal article" date="2024" name="Int. J. Syst. Evol. Microbiol.">
        <title>Virgibacillus tibetensis sp. nov., isolated from salt lake on the Tibetan Plateau of China.</title>
        <authorList>
            <person name="Phurbu D."/>
            <person name="Liu Z.-X."/>
            <person name="Wang R."/>
            <person name="Zheng Y.-Y."/>
            <person name="Liu H.-C."/>
            <person name="Zhou Y.-G."/>
            <person name="Yu Y.-J."/>
            <person name="Li A.-H."/>
        </authorList>
    </citation>
    <scope>NUCLEOTIDE SEQUENCE [LARGE SCALE GENOMIC DNA]</scope>
    <source>
        <strain evidence="3 4">C22-A2</strain>
    </source>
</reference>
<organism evidence="3 4">
    <name type="scientific">Virgibacillus tibetensis</name>
    <dbReference type="NCBI Taxonomy" id="3042313"/>
    <lineage>
        <taxon>Bacteria</taxon>
        <taxon>Bacillati</taxon>
        <taxon>Bacillota</taxon>
        <taxon>Bacilli</taxon>
        <taxon>Bacillales</taxon>
        <taxon>Bacillaceae</taxon>
        <taxon>Virgibacillus</taxon>
    </lineage>
</organism>
<name>A0ABU6KB82_9BACI</name>
<dbReference type="CDD" id="cd00093">
    <property type="entry name" value="HTH_XRE"/>
    <property type="match status" value="1"/>
</dbReference>
<protein>
    <submittedName>
        <fullName evidence="3">Helix-turn-helix transcriptional regulator</fullName>
    </submittedName>
</protein>
<dbReference type="InterPro" id="IPR001387">
    <property type="entry name" value="Cro/C1-type_HTH"/>
</dbReference>